<comment type="similarity">
    <text evidence="1 2">Belongs to the universal stress protein A family.</text>
</comment>
<dbReference type="PIRSF" id="PIRSF006276">
    <property type="entry name" value="UspA"/>
    <property type="match status" value="1"/>
</dbReference>
<name>A0ABS5NVR4_9BACI</name>
<dbReference type="EMBL" id="JAGYPM010000004">
    <property type="protein sequence ID" value="MBS4191920.1"/>
    <property type="molecule type" value="Genomic_DNA"/>
</dbReference>
<dbReference type="PANTHER" id="PTHR46268">
    <property type="entry name" value="STRESS RESPONSE PROTEIN NHAX"/>
    <property type="match status" value="1"/>
</dbReference>
<protein>
    <recommendedName>
        <fullName evidence="2">Universal stress protein</fullName>
    </recommendedName>
</protein>
<evidence type="ECO:0000256" key="1">
    <source>
        <dbReference type="ARBA" id="ARBA00008791"/>
    </source>
</evidence>
<dbReference type="PRINTS" id="PR01438">
    <property type="entry name" value="UNVRSLSTRESS"/>
</dbReference>
<dbReference type="RefSeq" id="WP_213103385.1">
    <property type="nucleotide sequence ID" value="NZ_JAGYPM010000004.1"/>
</dbReference>
<comment type="caution">
    <text evidence="4">The sequence shown here is derived from an EMBL/GenBank/DDBJ whole genome shotgun (WGS) entry which is preliminary data.</text>
</comment>
<gene>
    <name evidence="4" type="ORF">KHA94_17265</name>
</gene>
<dbReference type="InterPro" id="IPR014729">
    <property type="entry name" value="Rossmann-like_a/b/a_fold"/>
</dbReference>
<evidence type="ECO:0000256" key="2">
    <source>
        <dbReference type="PIRNR" id="PIRNR006276"/>
    </source>
</evidence>
<evidence type="ECO:0000313" key="5">
    <source>
        <dbReference type="Proteomes" id="UP000681027"/>
    </source>
</evidence>
<sequence length="147" mass="16400">MNLTYKNIIVAIDGSEEAEWAFKKAVEISKRNDAELHLVHIIELRTYPSDAASIKQRAEKRGTELLDRYKKMASEQGLQKVDKVIEFGSPKVTITKKIAPKIVADLIICGATGLYAVERLLIGSVSENITRSANCDVLVVRTQKNEE</sequence>
<feature type="domain" description="UspA" evidence="3">
    <location>
        <begin position="5"/>
        <end position="141"/>
    </location>
</feature>
<keyword evidence="2" id="KW-0963">Cytoplasm</keyword>
<dbReference type="CDD" id="cd00293">
    <property type="entry name" value="USP-like"/>
    <property type="match status" value="1"/>
</dbReference>
<dbReference type="Gene3D" id="3.40.50.620">
    <property type="entry name" value="HUPs"/>
    <property type="match status" value="1"/>
</dbReference>
<dbReference type="SUPFAM" id="SSF52402">
    <property type="entry name" value="Adenine nucleotide alpha hydrolases-like"/>
    <property type="match status" value="1"/>
</dbReference>
<dbReference type="Pfam" id="PF00582">
    <property type="entry name" value="Usp"/>
    <property type="match status" value="1"/>
</dbReference>
<organism evidence="4 5">
    <name type="scientific">Cytobacillus citreus</name>
    <dbReference type="NCBI Taxonomy" id="2833586"/>
    <lineage>
        <taxon>Bacteria</taxon>
        <taxon>Bacillati</taxon>
        <taxon>Bacillota</taxon>
        <taxon>Bacilli</taxon>
        <taxon>Bacillales</taxon>
        <taxon>Bacillaceae</taxon>
        <taxon>Cytobacillus</taxon>
    </lineage>
</organism>
<accession>A0ABS5NVR4</accession>
<reference evidence="4 5" key="1">
    <citation type="submission" date="2021-05" db="EMBL/GenBank/DDBJ databases">
        <title>Novel Bacillus species.</title>
        <authorList>
            <person name="Liu G."/>
        </authorList>
    </citation>
    <scope>NUCLEOTIDE SEQUENCE [LARGE SCALE GENOMIC DNA]</scope>
    <source>
        <strain evidence="4 5">FJAT-49705</strain>
    </source>
</reference>
<proteinExistence type="inferred from homology"/>
<evidence type="ECO:0000259" key="3">
    <source>
        <dbReference type="Pfam" id="PF00582"/>
    </source>
</evidence>
<dbReference type="PANTHER" id="PTHR46268:SF6">
    <property type="entry name" value="UNIVERSAL STRESS PROTEIN UP12"/>
    <property type="match status" value="1"/>
</dbReference>
<dbReference type="InterPro" id="IPR006016">
    <property type="entry name" value="UspA"/>
</dbReference>
<evidence type="ECO:0000313" key="4">
    <source>
        <dbReference type="EMBL" id="MBS4191920.1"/>
    </source>
</evidence>
<dbReference type="Proteomes" id="UP000681027">
    <property type="component" value="Unassembled WGS sequence"/>
</dbReference>
<comment type="subcellular location">
    <subcellularLocation>
        <location evidence="2">Cytoplasm</location>
    </subcellularLocation>
</comment>
<keyword evidence="5" id="KW-1185">Reference proteome</keyword>
<dbReference type="InterPro" id="IPR006015">
    <property type="entry name" value="Universal_stress_UspA"/>
</dbReference>